<evidence type="ECO:0000256" key="1">
    <source>
        <dbReference type="SAM" id="SignalP"/>
    </source>
</evidence>
<keyword evidence="1" id="KW-0732">Signal</keyword>
<organism evidence="2 3">
    <name type="scientific">Triplophysa tibetana</name>
    <dbReference type="NCBI Taxonomy" id="1572043"/>
    <lineage>
        <taxon>Eukaryota</taxon>
        <taxon>Metazoa</taxon>
        <taxon>Chordata</taxon>
        <taxon>Craniata</taxon>
        <taxon>Vertebrata</taxon>
        <taxon>Euteleostomi</taxon>
        <taxon>Actinopterygii</taxon>
        <taxon>Neopterygii</taxon>
        <taxon>Teleostei</taxon>
        <taxon>Ostariophysi</taxon>
        <taxon>Cypriniformes</taxon>
        <taxon>Nemacheilidae</taxon>
        <taxon>Triplophysa</taxon>
    </lineage>
</organism>
<dbReference type="Proteomes" id="UP000324632">
    <property type="component" value="Chromosome 6"/>
</dbReference>
<dbReference type="EMBL" id="SOYY01000006">
    <property type="protein sequence ID" value="KAA0720430.1"/>
    <property type="molecule type" value="Genomic_DNA"/>
</dbReference>
<evidence type="ECO:0000313" key="2">
    <source>
        <dbReference type="EMBL" id="KAA0720430.1"/>
    </source>
</evidence>
<sequence>MMMKTMMLLAIAAVCISAAPAGVTNRHVLMSIYDALNDTMKHLPEKVFLHNLRVEGHLACTSEFFCQTLKELGTLSGLSGPKYEPFRTDKELIRNLNVFNSRHHNTTCPVADNSNSIELYGFLTDLKKCLQMKIRNKK</sequence>
<feature type="chain" id="PRO_5022702397" description="Interleukin-4" evidence="1">
    <location>
        <begin position="19"/>
        <end position="138"/>
    </location>
</feature>
<comment type="caution">
    <text evidence="2">The sequence shown here is derived from an EMBL/GenBank/DDBJ whole genome shotgun (WGS) entry which is preliminary data.</text>
</comment>
<keyword evidence="3" id="KW-1185">Reference proteome</keyword>
<gene>
    <name evidence="2" type="ORF">E1301_Tti015878</name>
</gene>
<evidence type="ECO:0000313" key="3">
    <source>
        <dbReference type="Proteomes" id="UP000324632"/>
    </source>
</evidence>
<reference evidence="2 3" key="1">
    <citation type="journal article" date="2019" name="Mol. Ecol. Resour.">
        <title>Chromosome-level genome assembly of Triplophysa tibetana, a fish adapted to the harsh high-altitude environment of the Tibetan Plateau.</title>
        <authorList>
            <person name="Yang X."/>
            <person name="Liu H."/>
            <person name="Ma Z."/>
            <person name="Zou Y."/>
            <person name="Zou M."/>
            <person name="Mao Y."/>
            <person name="Li X."/>
            <person name="Wang H."/>
            <person name="Chen T."/>
            <person name="Wang W."/>
            <person name="Yang R."/>
        </authorList>
    </citation>
    <scope>NUCLEOTIDE SEQUENCE [LARGE SCALE GENOMIC DNA]</scope>
    <source>
        <strain evidence="2">TTIB1903HZAU</strain>
        <tissue evidence="2">Muscle</tissue>
    </source>
</reference>
<protein>
    <recommendedName>
        <fullName evidence="4">Interleukin-4</fullName>
    </recommendedName>
</protein>
<dbReference type="AlphaFoldDB" id="A0A5A9PEH6"/>
<accession>A0A5A9PEH6</accession>
<feature type="signal peptide" evidence="1">
    <location>
        <begin position="1"/>
        <end position="18"/>
    </location>
</feature>
<proteinExistence type="predicted"/>
<evidence type="ECO:0008006" key="4">
    <source>
        <dbReference type="Google" id="ProtNLM"/>
    </source>
</evidence>
<name>A0A5A9PEH6_9TELE</name>